<gene>
    <name evidence="2" type="ORF">PILCRDRAFT_250514</name>
    <name evidence="1" type="ORF">PILCRDRAFT_751943</name>
</gene>
<protein>
    <submittedName>
        <fullName evidence="1">Uncharacterized protein</fullName>
    </submittedName>
</protein>
<reference evidence="1 3" key="1">
    <citation type="submission" date="2014-04" db="EMBL/GenBank/DDBJ databases">
        <authorList>
            <consortium name="DOE Joint Genome Institute"/>
            <person name="Kuo A."/>
            <person name="Tarkka M."/>
            <person name="Buscot F."/>
            <person name="Kohler A."/>
            <person name="Nagy L.G."/>
            <person name="Floudas D."/>
            <person name="Copeland A."/>
            <person name="Barry K.W."/>
            <person name="Cichocki N."/>
            <person name="Veneault-Fourrey C."/>
            <person name="LaButti K."/>
            <person name="Lindquist E.A."/>
            <person name="Lipzen A."/>
            <person name="Lundell T."/>
            <person name="Morin E."/>
            <person name="Murat C."/>
            <person name="Sun H."/>
            <person name="Tunlid A."/>
            <person name="Henrissat B."/>
            <person name="Grigoriev I.V."/>
            <person name="Hibbett D.S."/>
            <person name="Martin F."/>
            <person name="Nordberg H.P."/>
            <person name="Cantor M.N."/>
            <person name="Hua S.X."/>
        </authorList>
    </citation>
    <scope>NUCLEOTIDE SEQUENCE [LARGE SCALE GENOMIC DNA]</scope>
    <source>
        <strain evidence="1 3">F 1598</strain>
    </source>
</reference>
<dbReference type="EMBL" id="KN833256">
    <property type="protein sequence ID" value="KIM71621.1"/>
    <property type="molecule type" value="Genomic_DNA"/>
</dbReference>
<reference evidence="1" key="3">
    <citation type="submission" date="2015-02" db="EMBL/GenBank/DDBJ databases">
        <title>Evolutionary Origins and Diversification of the Mycorrhizal Mutualists.</title>
        <authorList>
            <consortium name="DOE Joint Genome Institute"/>
            <consortium name="Mycorrhizal Genomics Consortium"/>
            <person name="Kohler A."/>
            <person name="Kuo A."/>
            <person name="Nagy L.G."/>
            <person name="Floudas D."/>
            <person name="Copeland A."/>
            <person name="Barry K.W."/>
            <person name="Cichocki N."/>
            <person name="Veneault-Fourrey C."/>
            <person name="LaButti K."/>
            <person name="Lindquist E.A."/>
            <person name="Lipzen A."/>
            <person name="Lundell T."/>
            <person name="Morin E."/>
            <person name="Murat C."/>
            <person name="Riley R."/>
            <person name="Ohm R."/>
            <person name="Sun H."/>
            <person name="Tunlid A."/>
            <person name="Henrissat B."/>
            <person name="Grigoriev I.V."/>
            <person name="Hibbett D.S."/>
            <person name="Martin F."/>
        </authorList>
    </citation>
    <scope>NUCLEOTIDE SEQUENCE</scope>
    <source>
        <strain evidence="1">F 1598</strain>
    </source>
</reference>
<dbReference type="HOGENOM" id="CLU_1907456_0_0_1"/>
<dbReference type="AlphaFoldDB" id="A0A0C3EUZ1"/>
<name>A0A0C3EUZ1_PILCF</name>
<accession>A0A0C3EUZ1</accession>
<proteinExistence type="predicted"/>
<evidence type="ECO:0000313" key="1">
    <source>
        <dbReference type="EMBL" id="KIM71621.1"/>
    </source>
</evidence>
<dbReference type="Proteomes" id="UP000054166">
    <property type="component" value="Unassembled WGS sequence"/>
</dbReference>
<sequence length="133" mass="15563">MDDQKIFSIYRVEYRPRSVYVFSGRNIPLPRRQPMCTLCTRVHACYPPSGDLVDHILLNLSYYLQNTMDVRRPFPRVSPVSQQYRLQYIAHFVSLRIRPRGSSVRIKRASGMTDSCDQTILALKHDFISPRIC</sequence>
<evidence type="ECO:0000313" key="3">
    <source>
        <dbReference type="Proteomes" id="UP000054166"/>
    </source>
</evidence>
<dbReference type="EMBL" id="KN832977">
    <property type="protein sequence ID" value="KIM88202.1"/>
    <property type="molecule type" value="Genomic_DNA"/>
</dbReference>
<reference evidence="3" key="2">
    <citation type="submission" date="2015-01" db="EMBL/GenBank/DDBJ databases">
        <title>Evolutionary Origins and Diversification of the Mycorrhizal Mutualists.</title>
        <authorList>
            <consortium name="DOE Joint Genome Institute"/>
            <consortium name="Mycorrhizal Genomics Consortium"/>
            <person name="Kohler A."/>
            <person name="Kuo A."/>
            <person name="Nagy L.G."/>
            <person name="Floudas D."/>
            <person name="Copeland A."/>
            <person name="Barry K.W."/>
            <person name="Cichocki N."/>
            <person name="Veneault-Fourrey C."/>
            <person name="LaButti K."/>
            <person name="Lindquist E.A."/>
            <person name="Lipzen A."/>
            <person name="Lundell T."/>
            <person name="Morin E."/>
            <person name="Murat C."/>
            <person name="Riley R."/>
            <person name="Ohm R."/>
            <person name="Sun H."/>
            <person name="Tunlid A."/>
            <person name="Henrissat B."/>
            <person name="Grigoriev I.V."/>
            <person name="Hibbett D.S."/>
            <person name="Martin F."/>
        </authorList>
    </citation>
    <scope>NUCLEOTIDE SEQUENCE [LARGE SCALE GENOMIC DNA]</scope>
    <source>
        <strain evidence="2 3">F 1598</strain>
    </source>
</reference>
<keyword evidence="3" id="KW-1185">Reference proteome</keyword>
<evidence type="ECO:0000313" key="2">
    <source>
        <dbReference type="EMBL" id="KIM88202.1"/>
    </source>
</evidence>
<organism evidence="1 3">
    <name type="scientific">Piloderma croceum (strain F 1598)</name>
    <dbReference type="NCBI Taxonomy" id="765440"/>
    <lineage>
        <taxon>Eukaryota</taxon>
        <taxon>Fungi</taxon>
        <taxon>Dikarya</taxon>
        <taxon>Basidiomycota</taxon>
        <taxon>Agaricomycotina</taxon>
        <taxon>Agaricomycetes</taxon>
        <taxon>Agaricomycetidae</taxon>
        <taxon>Atheliales</taxon>
        <taxon>Atheliaceae</taxon>
        <taxon>Piloderma</taxon>
    </lineage>
</organism>